<keyword evidence="4 5" id="KW-0408">Iron</keyword>
<dbReference type="Pfam" id="PF03055">
    <property type="entry name" value="RPE65"/>
    <property type="match status" value="1"/>
</dbReference>
<evidence type="ECO:0000256" key="2">
    <source>
        <dbReference type="ARBA" id="ARBA00022723"/>
    </source>
</evidence>
<sequence length="475" mass="52202">MSLSSCHADGFRGEQMTESTHEEPRPIDLKGYLTPVPDEIDAVELPVTGVLPPELTGRYLRNGPNPLPGERTPHWFVGHGMIHGIRLREGRAEWYRNRWVRTRRLAGDPYLRQDGTRDLAAVHANTHVIEHAGRLLALVESGLPYELTPELDTLGPCDFGGRLTTAMTAHPKEDPVTGELHFFGYGVEPPYLTYHRLSADGELRRSVPVDVPGPTMAHDFAITQNHVVWLDLPVVFDMSLVGRGMPYQWNDNYGARLGVMPHDGGDVRWFEIEPCYVFHVGNAWEDEAGRVVIDGVRYSPEVWHRSWTSIGGSTTPAGGPVAAAAAQGGTCLYRWTLDPATGKVHEEQLDDRWIEFPTLNDGLVGRGNRYLYAVADDSPTGENGVVLKYDTRTGASQAHELGRDHVSSEAVFVPAADGRSEDEGWLLSIVTDRAGAASDLLVLDAADLAAPPVATVRLPRRVPAGFHGSWVPDTN</sequence>
<dbReference type="EMBL" id="JAMTCP010000030">
    <property type="protein sequence ID" value="MCP2260725.1"/>
    <property type="molecule type" value="Genomic_DNA"/>
</dbReference>
<organism evidence="7 8">
    <name type="scientific">Streptoalloteichus tenebrarius (strain ATCC 17920 / DSM 40477 / JCM 4838 / CBS 697.72 / NBRC 16177 / NCIMB 11028 / NRRL B-12390 / A12253. 1 / ISP 5477)</name>
    <name type="common">Streptomyces tenebrarius</name>
    <dbReference type="NCBI Taxonomy" id="1933"/>
    <lineage>
        <taxon>Bacteria</taxon>
        <taxon>Bacillati</taxon>
        <taxon>Actinomycetota</taxon>
        <taxon>Actinomycetes</taxon>
        <taxon>Pseudonocardiales</taxon>
        <taxon>Pseudonocardiaceae</taxon>
        <taxon>Streptoalloteichus</taxon>
    </lineage>
</organism>
<evidence type="ECO:0000256" key="4">
    <source>
        <dbReference type="ARBA" id="ARBA00023004"/>
    </source>
</evidence>
<protein>
    <recommendedName>
        <fullName evidence="5">Dioxygenase</fullName>
        <ecNumber evidence="5">1.13.11.-</ecNumber>
    </recommendedName>
</protein>
<keyword evidence="5 7" id="KW-0223">Dioxygenase</keyword>
<proteinExistence type="inferred from homology"/>
<comment type="cofactor">
    <cofactor evidence="5">
        <name>Fe(2+)</name>
        <dbReference type="ChEBI" id="CHEBI:29033"/>
    </cofactor>
    <text evidence="5">Binds 1 Fe(2+) ion per subunit.</text>
</comment>
<comment type="similarity">
    <text evidence="1 5">Belongs to the carotenoid oxygenase family.</text>
</comment>
<evidence type="ECO:0000313" key="7">
    <source>
        <dbReference type="EMBL" id="MCP2260725.1"/>
    </source>
</evidence>
<dbReference type="PANTHER" id="PTHR10543">
    <property type="entry name" value="BETA-CAROTENE DIOXYGENASE"/>
    <property type="match status" value="1"/>
</dbReference>
<dbReference type="Proteomes" id="UP001205311">
    <property type="component" value="Unassembled WGS sequence"/>
</dbReference>
<keyword evidence="3 5" id="KW-0560">Oxidoreductase</keyword>
<evidence type="ECO:0000256" key="3">
    <source>
        <dbReference type="ARBA" id="ARBA00023002"/>
    </source>
</evidence>
<dbReference type="InterPro" id="IPR004294">
    <property type="entry name" value="Carotenoid_Oase"/>
</dbReference>
<dbReference type="EC" id="1.13.11.-" evidence="5"/>
<feature type="region of interest" description="Disordered" evidence="6">
    <location>
        <begin position="1"/>
        <end position="28"/>
    </location>
</feature>
<accession>A0ABT1HYX2</accession>
<name>A0ABT1HYX2_STRSD</name>
<comment type="caution">
    <text evidence="7">The sequence shown here is derived from an EMBL/GenBank/DDBJ whole genome shotgun (WGS) entry which is preliminary data.</text>
</comment>
<keyword evidence="8" id="KW-1185">Reference proteome</keyword>
<dbReference type="PANTHER" id="PTHR10543:SF89">
    <property type="entry name" value="CAROTENOID 9,10(9',10')-CLEAVAGE DIOXYGENASE 1"/>
    <property type="match status" value="1"/>
</dbReference>
<dbReference type="GO" id="GO:0051213">
    <property type="term" value="F:dioxygenase activity"/>
    <property type="evidence" value="ECO:0007669"/>
    <property type="project" value="UniProtKB-KW"/>
</dbReference>
<evidence type="ECO:0000256" key="6">
    <source>
        <dbReference type="SAM" id="MobiDB-lite"/>
    </source>
</evidence>
<feature type="compositionally biased region" description="Basic and acidic residues" evidence="6">
    <location>
        <begin position="19"/>
        <end position="28"/>
    </location>
</feature>
<evidence type="ECO:0000313" key="8">
    <source>
        <dbReference type="Proteomes" id="UP001205311"/>
    </source>
</evidence>
<evidence type="ECO:0000256" key="1">
    <source>
        <dbReference type="ARBA" id="ARBA00006787"/>
    </source>
</evidence>
<keyword evidence="2 5" id="KW-0479">Metal-binding</keyword>
<evidence type="ECO:0000256" key="5">
    <source>
        <dbReference type="RuleBase" id="RU364048"/>
    </source>
</evidence>
<gene>
    <name evidence="7" type="ORF">LX15_004445</name>
</gene>
<reference evidence="7 8" key="1">
    <citation type="submission" date="2022-06" db="EMBL/GenBank/DDBJ databases">
        <title>Genomic Encyclopedia of Archaeal and Bacterial Type Strains, Phase II (KMG-II): from individual species to whole genera.</title>
        <authorList>
            <person name="Goeker M."/>
        </authorList>
    </citation>
    <scope>NUCLEOTIDE SEQUENCE [LARGE SCALE GENOMIC DNA]</scope>
    <source>
        <strain evidence="7 8">DSM 40477</strain>
    </source>
</reference>